<proteinExistence type="inferred from homology"/>
<dbReference type="InterPro" id="IPR000064">
    <property type="entry name" value="NLP_P60_dom"/>
</dbReference>
<keyword evidence="5" id="KW-0472">Membrane</keyword>
<comment type="similarity">
    <text evidence="1">Belongs to the peptidase C40 family.</text>
</comment>
<feature type="domain" description="NlpC/P60" evidence="6">
    <location>
        <begin position="143"/>
        <end position="280"/>
    </location>
</feature>
<dbReference type="SUPFAM" id="SSF54001">
    <property type="entry name" value="Cysteine proteinases"/>
    <property type="match status" value="1"/>
</dbReference>
<protein>
    <submittedName>
        <fullName evidence="7">Cell wall-binding protein</fullName>
    </submittedName>
</protein>
<keyword evidence="5" id="KW-0812">Transmembrane</keyword>
<dbReference type="Gene3D" id="3.90.1720.10">
    <property type="entry name" value="endopeptidase domain like (from Nostoc punctiforme)"/>
    <property type="match status" value="1"/>
</dbReference>
<keyword evidence="2" id="KW-0645">Protease</keyword>
<sequence>MGEIHMHRKKFWGVLIGVVVVLGLILVGGRLLTDLMGKPTVVSEVSNKIAPNHVFQTYKYPYKLKVTNRKAKLYSGPQGTPGVRTFGSVKSLNLSNNIVGKQRKDLNNKRYEGYIQFSQHHHSYWISCQDVDFRDLNTLKSTNPQVEKAITTGLSLVGHSKYNLGGGRNLTDIQRKSFDCSSFIRYCYSKAGVDVGSLDSVTTFKLINEGTAVKFSNMQRGDIFFFSNAKQGTNYHVAIYLGDNLFLHDAPTSDTHGVAVSTLYHKNWLSAVNGSVRRLA</sequence>
<dbReference type="EMBL" id="BBJM01000037">
    <property type="protein sequence ID" value="GAK48556.1"/>
    <property type="molecule type" value="Genomic_DNA"/>
</dbReference>
<evidence type="ECO:0000256" key="5">
    <source>
        <dbReference type="SAM" id="Phobius"/>
    </source>
</evidence>
<keyword evidence="5" id="KW-1133">Transmembrane helix</keyword>
<comment type="caution">
    <text evidence="7">The sequence shown here is derived from an EMBL/GenBank/DDBJ whole genome shotgun (WGS) entry which is preliminary data.</text>
</comment>
<reference evidence="7" key="1">
    <citation type="journal article" date="2014" name="Genome Announc.">
        <title>Draft Genome Sequence of Lactobacillus oryzae Strain SG293T.</title>
        <authorList>
            <person name="Tanizawa Y."/>
            <person name="Fujisawa T."/>
            <person name="Mochizuki T."/>
            <person name="Kaminuma E."/>
            <person name="Nakamura Y."/>
            <person name="Tohno M."/>
        </authorList>
    </citation>
    <scope>NUCLEOTIDE SEQUENCE [LARGE SCALE GENOMIC DNA]</scope>
    <source>
        <strain evidence="7">SG293</strain>
    </source>
</reference>
<keyword evidence="4" id="KW-0788">Thiol protease</keyword>
<dbReference type="InterPro" id="IPR051202">
    <property type="entry name" value="Peptidase_C40"/>
</dbReference>
<dbReference type="PROSITE" id="PS51935">
    <property type="entry name" value="NLPC_P60"/>
    <property type="match status" value="1"/>
</dbReference>
<name>A0A081BKI8_9LACO</name>
<evidence type="ECO:0000256" key="4">
    <source>
        <dbReference type="ARBA" id="ARBA00022807"/>
    </source>
</evidence>
<dbReference type="eggNOG" id="COG0791">
    <property type="taxonomic scope" value="Bacteria"/>
</dbReference>
<keyword evidence="3" id="KW-0378">Hydrolase</keyword>
<keyword evidence="8" id="KW-1185">Reference proteome</keyword>
<accession>A0A081BKI8</accession>
<dbReference type="AlphaFoldDB" id="A0A081BKI8"/>
<evidence type="ECO:0000256" key="1">
    <source>
        <dbReference type="ARBA" id="ARBA00007074"/>
    </source>
</evidence>
<feature type="transmembrane region" description="Helical" evidence="5">
    <location>
        <begin position="12"/>
        <end position="32"/>
    </location>
</feature>
<organism evidence="7 8">
    <name type="scientific">Secundilactobacillus oryzae JCM 18671</name>
    <dbReference type="NCBI Taxonomy" id="1291743"/>
    <lineage>
        <taxon>Bacteria</taxon>
        <taxon>Bacillati</taxon>
        <taxon>Bacillota</taxon>
        <taxon>Bacilli</taxon>
        <taxon>Lactobacillales</taxon>
        <taxon>Lactobacillaceae</taxon>
        <taxon>Secundilactobacillus</taxon>
    </lineage>
</organism>
<dbReference type="PANTHER" id="PTHR47053:SF1">
    <property type="entry name" value="MUREIN DD-ENDOPEPTIDASE MEPH-RELATED"/>
    <property type="match status" value="1"/>
</dbReference>
<evidence type="ECO:0000313" key="7">
    <source>
        <dbReference type="EMBL" id="GAK48556.1"/>
    </source>
</evidence>
<dbReference type="GO" id="GO:0006508">
    <property type="term" value="P:proteolysis"/>
    <property type="evidence" value="ECO:0007669"/>
    <property type="project" value="UniProtKB-KW"/>
</dbReference>
<evidence type="ECO:0000313" key="8">
    <source>
        <dbReference type="Proteomes" id="UP000028700"/>
    </source>
</evidence>
<dbReference type="InterPro" id="IPR038765">
    <property type="entry name" value="Papain-like_cys_pep_sf"/>
</dbReference>
<evidence type="ECO:0000256" key="2">
    <source>
        <dbReference type="ARBA" id="ARBA00022670"/>
    </source>
</evidence>
<dbReference type="STRING" id="1291743.LOSG293_370140"/>
<dbReference type="GO" id="GO:0008234">
    <property type="term" value="F:cysteine-type peptidase activity"/>
    <property type="evidence" value="ECO:0007669"/>
    <property type="project" value="UniProtKB-KW"/>
</dbReference>
<evidence type="ECO:0000259" key="6">
    <source>
        <dbReference type="PROSITE" id="PS51935"/>
    </source>
</evidence>
<evidence type="ECO:0000256" key="3">
    <source>
        <dbReference type="ARBA" id="ARBA00022801"/>
    </source>
</evidence>
<dbReference type="Pfam" id="PF00877">
    <property type="entry name" value="NLPC_P60"/>
    <property type="match status" value="1"/>
</dbReference>
<gene>
    <name evidence="7" type="ORF">LOSG293_370140</name>
</gene>
<dbReference type="PANTHER" id="PTHR47053">
    <property type="entry name" value="MUREIN DD-ENDOPEPTIDASE MEPH-RELATED"/>
    <property type="match status" value="1"/>
</dbReference>
<dbReference type="Proteomes" id="UP000028700">
    <property type="component" value="Unassembled WGS sequence"/>
</dbReference>